<proteinExistence type="predicted"/>
<accession>A0AAI8VKV1</accession>
<keyword evidence="2" id="KW-1185">Reference proteome</keyword>
<comment type="caution">
    <text evidence="1">The sequence shown here is derived from an EMBL/GenBank/DDBJ whole genome shotgun (WGS) entry which is preliminary data.</text>
</comment>
<dbReference type="Proteomes" id="UP001295740">
    <property type="component" value="Unassembled WGS sequence"/>
</dbReference>
<evidence type="ECO:0000313" key="1">
    <source>
        <dbReference type="EMBL" id="CAJ2506281.1"/>
    </source>
</evidence>
<name>A0AAI8VKV1_9PEZI</name>
<organism evidence="1 2">
    <name type="scientific">Anthostomella pinea</name>
    <dbReference type="NCBI Taxonomy" id="933095"/>
    <lineage>
        <taxon>Eukaryota</taxon>
        <taxon>Fungi</taxon>
        <taxon>Dikarya</taxon>
        <taxon>Ascomycota</taxon>
        <taxon>Pezizomycotina</taxon>
        <taxon>Sordariomycetes</taxon>
        <taxon>Xylariomycetidae</taxon>
        <taxon>Xylariales</taxon>
        <taxon>Xylariaceae</taxon>
        <taxon>Anthostomella</taxon>
    </lineage>
</organism>
<dbReference type="AlphaFoldDB" id="A0AAI8VKV1"/>
<dbReference type="EMBL" id="CAUWAG010000008">
    <property type="protein sequence ID" value="CAJ2506281.1"/>
    <property type="molecule type" value="Genomic_DNA"/>
</dbReference>
<reference evidence="1" key="1">
    <citation type="submission" date="2023-10" db="EMBL/GenBank/DDBJ databases">
        <authorList>
            <person name="Hackl T."/>
        </authorList>
    </citation>
    <scope>NUCLEOTIDE SEQUENCE</scope>
</reference>
<sequence length="152" mass="17499">MAGSPPQPSKPTVEDFCMQLVKRIMKDVLDEKITIKEDILDQKKPFYIECTQLPVLLCAIPLPKPANPLIETDKENFTANLRYGLNLLARGAKGWQHEIMHVRWQFKLNVIADKHGDKVVLEQYDDPDSGYKCDMCKKAYRNLPDEVVKQDK</sequence>
<gene>
    <name evidence="1" type="ORF">KHLLAP_LOCUS6749</name>
</gene>
<protein>
    <submittedName>
        <fullName evidence="1">Uu.00g004110.m01.CDS01</fullName>
    </submittedName>
</protein>
<evidence type="ECO:0000313" key="2">
    <source>
        <dbReference type="Proteomes" id="UP001295740"/>
    </source>
</evidence>